<gene>
    <name evidence="2" type="ORF">SAMN02746041_00744</name>
</gene>
<dbReference type="InterPro" id="IPR015001">
    <property type="entry name" value="DUF1850"/>
</dbReference>
<name>A0A1W1X777_9BACT</name>
<protein>
    <recommendedName>
        <fullName evidence="4">DUF1850 domain-containing protein</fullName>
    </recommendedName>
</protein>
<evidence type="ECO:0000256" key="1">
    <source>
        <dbReference type="SAM" id="SignalP"/>
    </source>
</evidence>
<dbReference type="STRING" id="1121390.SAMN02746041_00744"/>
<keyword evidence="3" id="KW-1185">Reference proteome</keyword>
<reference evidence="2 3" key="1">
    <citation type="submission" date="2017-04" db="EMBL/GenBank/DDBJ databases">
        <authorList>
            <person name="Afonso C.L."/>
            <person name="Miller P.J."/>
            <person name="Scott M.A."/>
            <person name="Spackman E."/>
            <person name="Goraichik I."/>
            <person name="Dimitrov K.M."/>
            <person name="Suarez D.L."/>
            <person name="Swayne D.E."/>
        </authorList>
    </citation>
    <scope>NUCLEOTIDE SEQUENCE [LARGE SCALE GENOMIC DNA]</scope>
    <source>
        <strain evidence="2 3">DSM 13146</strain>
    </source>
</reference>
<sequence>MKAKMFATGWRILPILVLFLSRPVWAGPNPAADPFLLRLTQWATQDVLLELPLRAHETFTIRYIHSVDHTPVFEVFELDRRGRLAIRETYFKMFGAGMGHWQGRGYVDFDGTWTWIRDIHQTLGRFILRVGSPGVDHTVLYRGREYNLSERWAGQRVVVEVVANTGS</sequence>
<dbReference type="Proteomes" id="UP000192783">
    <property type="component" value="Unassembled WGS sequence"/>
</dbReference>
<feature type="chain" id="PRO_5013184509" description="DUF1850 domain-containing protein" evidence="1">
    <location>
        <begin position="27"/>
        <end position="167"/>
    </location>
</feature>
<evidence type="ECO:0008006" key="4">
    <source>
        <dbReference type="Google" id="ProtNLM"/>
    </source>
</evidence>
<dbReference type="EMBL" id="FWXF01000002">
    <property type="protein sequence ID" value="SMC19667.1"/>
    <property type="molecule type" value="Genomic_DNA"/>
</dbReference>
<proteinExistence type="predicted"/>
<feature type="signal peptide" evidence="1">
    <location>
        <begin position="1"/>
        <end position="26"/>
    </location>
</feature>
<keyword evidence="1" id="KW-0732">Signal</keyword>
<dbReference type="RefSeq" id="WP_084056392.1">
    <property type="nucleotide sequence ID" value="NZ_FWXF01000002.1"/>
</dbReference>
<dbReference type="Pfam" id="PF08905">
    <property type="entry name" value="DUF1850"/>
    <property type="match status" value="1"/>
</dbReference>
<dbReference type="OrthoDB" id="7345320at2"/>
<dbReference type="AlphaFoldDB" id="A0A1W1X777"/>
<evidence type="ECO:0000313" key="3">
    <source>
        <dbReference type="Proteomes" id="UP000192783"/>
    </source>
</evidence>
<organism evidence="2 3">
    <name type="scientific">Desulfacinum hydrothermale DSM 13146</name>
    <dbReference type="NCBI Taxonomy" id="1121390"/>
    <lineage>
        <taxon>Bacteria</taxon>
        <taxon>Pseudomonadati</taxon>
        <taxon>Thermodesulfobacteriota</taxon>
        <taxon>Syntrophobacteria</taxon>
        <taxon>Syntrophobacterales</taxon>
        <taxon>Syntrophobacteraceae</taxon>
        <taxon>Desulfacinum</taxon>
    </lineage>
</organism>
<accession>A0A1W1X777</accession>
<evidence type="ECO:0000313" key="2">
    <source>
        <dbReference type="EMBL" id="SMC19667.1"/>
    </source>
</evidence>